<dbReference type="SUPFAM" id="SSF48452">
    <property type="entry name" value="TPR-like"/>
    <property type="match status" value="3"/>
</dbReference>
<dbReference type="PANTHER" id="PTHR44943:SF10">
    <property type="match status" value="1"/>
</dbReference>
<accession>A0A1N6CPS7</accession>
<dbReference type="PANTHER" id="PTHR44943">
    <property type="entry name" value="CELLULOSE SYNTHASE OPERON PROTEIN C"/>
    <property type="match status" value="1"/>
</dbReference>
<evidence type="ECO:0000313" key="4">
    <source>
        <dbReference type="Proteomes" id="UP000185192"/>
    </source>
</evidence>
<dbReference type="InterPro" id="IPR051685">
    <property type="entry name" value="Ycf3/AcsC/BcsC/TPR_MFPF"/>
</dbReference>
<protein>
    <submittedName>
        <fullName evidence="3">Tfp pilus assembly protein PilF</fullName>
    </submittedName>
</protein>
<dbReference type="AlphaFoldDB" id="A0A1N6CPS7"/>
<dbReference type="InterPro" id="IPR011990">
    <property type="entry name" value="TPR-like_helical_dom_sf"/>
</dbReference>
<keyword evidence="4" id="KW-1185">Reference proteome</keyword>
<dbReference type="SMART" id="SM00028">
    <property type="entry name" value="TPR"/>
    <property type="match status" value="3"/>
</dbReference>
<gene>
    <name evidence="3" type="ORF">SAMN02745824_0670</name>
</gene>
<keyword evidence="1" id="KW-0677">Repeat</keyword>
<proteinExistence type="predicted"/>
<dbReference type="Proteomes" id="UP000185192">
    <property type="component" value="Unassembled WGS sequence"/>
</dbReference>
<dbReference type="EMBL" id="FSQW01000001">
    <property type="protein sequence ID" value="SIN60459.1"/>
    <property type="molecule type" value="Genomic_DNA"/>
</dbReference>
<organism evidence="3 4">
    <name type="scientific">Parasphingorhabdus marina DSM 22363</name>
    <dbReference type="NCBI Taxonomy" id="1123272"/>
    <lineage>
        <taxon>Bacteria</taxon>
        <taxon>Pseudomonadati</taxon>
        <taxon>Pseudomonadota</taxon>
        <taxon>Alphaproteobacteria</taxon>
        <taxon>Sphingomonadales</taxon>
        <taxon>Sphingomonadaceae</taxon>
        <taxon>Parasphingorhabdus</taxon>
    </lineage>
</organism>
<evidence type="ECO:0000256" key="1">
    <source>
        <dbReference type="ARBA" id="ARBA00022737"/>
    </source>
</evidence>
<dbReference type="STRING" id="1123272.SAMN02745824_0670"/>
<dbReference type="Gene3D" id="1.25.40.10">
    <property type="entry name" value="Tetratricopeptide repeat domain"/>
    <property type="match status" value="2"/>
</dbReference>
<dbReference type="InterPro" id="IPR019734">
    <property type="entry name" value="TPR_rpt"/>
</dbReference>
<evidence type="ECO:0000313" key="3">
    <source>
        <dbReference type="EMBL" id="SIN60459.1"/>
    </source>
</evidence>
<evidence type="ECO:0000256" key="2">
    <source>
        <dbReference type="ARBA" id="ARBA00022803"/>
    </source>
</evidence>
<dbReference type="OrthoDB" id="7440612at2"/>
<name>A0A1N6CPS7_9SPHN</name>
<reference evidence="4" key="1">
    <citation type="submission" date="2016-11" db="EMBL/GenBank/DDBJ databases">
        <authorList>
            <person name="Varghese N."/>
            <person name="Submissions S."/>
        </authorList>
    </citation>
    <scope>NUCLEOTIDE SEQUENCE [LARGE SCALE GENOMIC DNA]</scope>
    <source>
        <strain evidence="4">DSM 22363</strain>
    </source>
</reference>
<dbReference type="RefSeq" id="WP_074203715.1">
    <property type="nucleotide sequence ID" value="NZ_FSQW01000001.1"/>
</dbReference>
<sequence>MFDPIRKLWLVLALGLSMPMLNSCSSYLEEAAEAGLRAQQLLDAKDLYGAKEAITEALAARDDDPDLHILKGRIDLASGRPRDAFQAYSDALSLEATNPEALQAVSQLGLQTGFLREAESAADTILSFSPDQPDALLTKGLIALVKKKYDDAQRYSERILAVRPGSEAGLIIQARTLALSGETEQGRDLLLDATSEVGFTEGIDLTLIELYRELRDLPAMLATFERLRRKRPDDHSLSIDYINTLYKSGDPEKARRATDRLLRADVKNTETLKALTNLWLEYDAQPFNAVTRDFLAKDGSLEARVAIARYLLALDRPEDARRILVSVASGFWPETRALYARAIYQLGDTAEGVKIANELLEEDTTNGDALLVRIQESIREQDYVQAKNDAQLVVRDNPLLRAGYFALIDVYLAADNEAGAQRIFRDAAQKLPQDLILFRRYGDFLMSRGESVRAILATRRFARDTSASLSAWELLTDMCKRADNQVCIKQAGQMAEDAQTIYAIDPPPGTPPTRGLFGRLG</sequence>
<keyword evidence="2" id="KW-0802">TPR repeat</keyword>